<keyword evidence="1" id="KW-1133">Transmembrane helix</keyword>
<dbReference type="Proteomes" id="UP000199334">
    <property type="component" value="Unassembled WGS sequence"/>
</dbReference>
<proteinExistence type="predicted"/>
<keyword evidence="1" id="KW-0812">Transmembrane</keyword>
<evidence type="ECO:0000256" key="1">
    <source>
        <dbReference type="SAM" id="Phobius"/>
    </source>
</evidence>
<feature type="transmembrane region" description="Helical" evidence="1">
    <location>
        <begin position="28"/>
        <end position="49"/>
    </location>
</feature>
<dbReference type="EMBL" id="FNIG01000003">
    <property type="protein sequence ID" value="SDN20519.1"/>
    <property type="molecule type" value="Genomic_DNA"/>
</dbReference>
<name>A0A1G9ZGT5_9BACI</name>
<evidence type="ECO:0008006" key="4">
    <source>
        <dbReference type="Google" id="ProtNLM"/>
    </source>
</evidence>
<evidence type="ECO:0000313" key="3">
    <source>
        <dbReference type="Proteomes" id="UP000199334"/>
    </source>
</evidence>
<keyword evidence="3" id="KW-1185">Reference proteome</keyword>
<accession>A0A1G9ZGT5</accession>
<protein>
    <recommendedName>
        <fullName evidence="4">Sporulation protein YjcZ</fullName>
    </recommendedName>
</protein>
<sequence>MYMYPPYYDVPYTAPIPYYPYPPKNNGIAYSILIVALLLLLILGSYYFYK</sequence>
<evidence type="ECO:0000313" key="2">
    <source>
        <dbReference type="EMBL" id="SDN20519.1"/>
    </source>
</evidence>
<reference evidence="2 3" key="1">
    <citation type="submission" date="2016-10" db="EMBL/GenBank/DDBJ databases">
        <authorList>
            <person name="de Groot N.N."/>
        </authorList>
    </citation>
    <scope>NUCLEOTIDE SEQUENCE [LARGE SCALE GENOMIC DNA]</scope>
    <source>
        <strain evidence="2 3">CGMCC 1.3442</strain>
    </source>
</reference>
<organism evidence="2 3">
    <name type="scientific">Tenuibacillus multivorans</name>
    <dbReference type="NCBI Taxonomy" id="237069"/>
    <lineage>
        <taxon>Bacteria</taxon>
        <taxon>Bacillati</taxon>
        <taxon>Bacillota</taxon>
        <taxon>Bacilli</taxon>
        <taxon>Bacillales</taxon>
        <taxon>Bacillaceae</taxon>
        <taxon>Tenuibacillus</taxon>
    </lineage>
</organism>
<gene>
    <name evidence="2" type="ORF">SAMN05216498_1692</name>
</gene>
<dbReference type="AlphaFoldDB" id="A0A1G9ZGT5"/>
<keyword evidence="1" id="KW-0472">Membrane</keyword>